<comment type="similarity">
    <text evidence="1">Belongs to the p23/wos2 family.</text>
</comment>
<evidence type="ECO:0000256" key="1">
    <source>
        <dbReference type="ARBA" id="ARBA00025733"/>
    </source>
</evidence>
<dbReference type="OrthoDB" id="1564555at2759"/>
<dbReference type="Gene3D" id="2.60.40.790">
    <property type="match status" value="1"/>
</dbReference>
<feature type="compositionally biased region" description="Basic and acidic residues" evidence="2">
    <location>
        <begin position="164"/>
        <end position="187"/>
    </location>
</feature>
<dbReference type="InterPro" id="IPR007052">
    <property type="entry name" value="CS_dom"/>
</dbReference>
<dbReference type="InterPro" id="IPR008978">
    <property type="entry name" value="HSP20-like_chaperone"/>
</dbReference>
<evidence type="ECO:0000313" key="5">
    <source>
        <dbReference type="Proteomes" id="UP000031737"/>
    </source>
</evidence>
<dbReference type="InterPro" id="IPR045250">
    <property type="entry name" value="p23-like"/>
</dbReference>
<organism evidence="4 5">
    <name type="scientific">Trypanosoma rangeli SC58</name>
    <dbReference type="NCBI Taxonomy" id="429131"/>
    <lineage>
        <taxon>Eukaryota</taxon>
        <taxon>Discoba</taxon>
        <taxon>Euglenozoa</taxon>
        <taxon>Kinetoplastea</taxon>
        <taxon>Metakinetoplastina</taxon>
        <taxon>Trypanosomatida</taxon>
        <taxon>Trypanosomatidae</taxon>
        <taxon>Trypanosoma</taxon>
        <taxon>Herpetosoma</taxon>
    </lineage>
</organism>
<dbReference type="GO" id="GO:0005634">
    <property type="term" value="C:nucleus"/>
    <property type="evidence" value="ECO:0007669"/>
    <property type="project" value="TreeGrafter"/>
</dbReference>
<sequence length="198" mass="22291">MSASKDVVFPNIFWAQRPEYVFLSIPLQDARNVAVEIIDGRVLHFAAVAGERSYGCVLELFHEVSSEESSHVTTPRQIEVKLTKKWPNDAGDEEAVALCRAWPRLTKDKTKNCHIQVDWSRWKDEDDDADTGEGGLGFDYGNMMSEMMMPNELENREAAPLTSEAEHQSDSAKLSRNDEVEAGNNKDDDYDDLPPLEG</sequence>
<dbReference type="Proteomes" id="UP000031737">
    <property type="component" value="Unassembled WGS sequence"/>
</dbReference>
<dbReference type="GO" id="GO:0051879">
    <property type="term" value="F:Hsp90 protein binding"/>
    <property type="evidence" value="ECO:0007669"/>
    <property type="project" value="InterPro"/>
</dbReference>
<keyword evidence="5" id="KW-1185">Reference proteome</keyword>
<dbReference type="GO" id="GO:0005829">
    <property type="term" value="C:cytosol"/>
    <property type="evidence" value="ECO:0007669"/>
    <property type="project" value="TreeGrafter"/>
</dbReference>
<feature type="region of interest" description="Disordered" evidence="2">
    <location>
        <begin position="153"/>
        <end position="198"/>
    </location>
</feature>
<dbReference type="FunFam" id="2.60.40.790:FF:000039">
    <property type="entry name" value="CS domain containing protein"/>
    <property type="match status" value="1"/>
</dbReference>
<name>A0A061IYJ8_TRYRA</name>
<reference evidence="4 5" key="1">
    <citation type="submission" date="2013-07" db="EMBL/GenBank/DDBJ databases">
        <authorList>
            <person name="Stoco P.H."/>
            <person name="Wagner G."/>
            <person name="Gerber A."/>
            <person name="Zaha A."/>
            <person name="Thompson C."/>
            <person name="Bartholomeu D.C."/>
            <person name="Luckemeyer D.D."/>
            <person name="Bahia D."/>
            <person name="Loreto E."/>
            <person name="Prestes E.B."/>
            <person name="Lima F.M."/>
            <person name="Rodrigues-Luiz G."/>
            <person name="Vallejo G.A."/>
            <person name="Filho J.F."/>
            <person name="Monteiro K.M."/>
            <person name="Tyler K.M."/>
            <person name="de Almeida L.G."/>
            <person name="Ortiz M.F."/>
            <person name="Siervo M.A."/>
            <person name="de Moraes M.H."/>
            <person name="Cunha O.L."/>
            <person name="Mendonca-Neto R."/>
            <person name="Silva R."/>
            <person name="Teixeira S.M."/>
            <person name="Murta S.M."/>
            <person name="Sincero T.C."/>
            <person name="Mendes T.A."/>
            <person name="Urmenyi T.P."/>
            <person name="Silva V.G."/>
            <person name="da Rocha W.D."/>
            <person name="Andersson B."/>
            <person name="Romanha A.J."/>
            <person name="Steindel M."/>
            <person name="de Vasconcelos A.T."/>
            <person name="Grisard E.C."/>
        </authorList>
    </citation>
    <scope>NUCLEOTIDE SEQUENCE [LARGE SCALE GENOMIC DNA]</scope>
    <source>
        <strain evidence="4 5">SC58</strain>
    </source>
</reference>
<feature type="compositionally biased region" description="Acidic residues" evidence="2">
    <location>
        <begin position="188"/>
        <end position="198"/>
    </location>
</feature>
<feature type="domain" description="CS" evidence="3">
    <location>
        <begin position="7"/>
        <end position="106"/>
    </location>
</feature>
<dbReference type="PANTHER" id="PTHR22932:SF1">
    <property type="entry name" value="CO-CHAPERONE PROTEIN DAF-41"/>
    <property type="match status" value="1"/>
</dbReference>
<gene>
    <name evidence="4" type="ORF">TRSC58_05167</name>
</gene>
<dbReference type="PROSITE" id="PS51203">
    <property type="entry name" value="CS"/>
    <property type="match status" value="1"/>
</dbReference>
<dbReference type="CDD" id="cd06465">
    <property type="entry name" value="p23_hB-ind1_like"/>
    <property type="match status" value="1"/>
</dbReference>
<proteinExistence type="inferred from homology"/>
<protein>
    <recommendedName>
        <fullName evidence="3">CS domain-containing protein</fullName>
    </recommendedName>
</protein>
<evidence type="ECO:0000256" key="2">
    <source>
        <dbReference type="SAM" id="MobiDB-lite"/>
    </source>
</evidence>
<comment type="caution">
    <text evidence="4">The sequence shown here is derived from an EMBL/GenBank/DDBJ whole genome shotgun (WGS) entry which is preliminary data.</text>
</comment>
<dbReference type="SUPFAM" id="SSF49764">
    <property type="entry name" value="HSP20-like chaperones"/>
    <property type="match status" value="1"/>
</dbReference>
<dbReference type="GO" id="GO:0051087">
    <property type="term" value="F:protein-folding chaperone binding"/>
    <property type="evidence" value="ECO:0007669"/>
    <property type="project" value="TreeGrafter"/>
</dbReference>
<evidence type="ECO:0000313" key="4">
    <source>
        <dbReference type="EMBL" id="ESL07150.1"/>
    </source>
</evidence>
<dbReference type="EMBL" id="AUPL01005167">
    <property type="protein sequence ID" value="ESL07150.1"/>
    <property type="molecule type" value="Genomic_DNA"/>
</dbReference>
<dbReference type="VEuPathDB" id="TriTrypDB:TRSC58_05167"/>
<accession>A0A061IYJ8</accession>
<evidence type="ECO:0000259" key="3">
    <source>
        <dbReference type="PROSITE" id="PS51203"/>
    </source>
</evidence>
<dbReference type="GO" id="GO:0051131">
    <property type="term" value="P:chaperone-mediated protein complex assembly"/>
    <property type="evidence" value="ECO:0007669"/>
    <property type="project" value="TreeGrafter"/>
</dbReference>
<dbReference type="Pfam" id="PF04969">
    <property type="entry name" value="CS"/>
    <property type="match status" value="1"/>
</dbReference>
<dbReference type="AlphaFoldDB" id="A0A061IYJ8"/>
<dbReference type="PANTHER" id="PTHR22932">
    <property type="entry name" value="TELOMERASE-BINDING PROTEIN P23 HSP90 CO-CHAPERONE"/>
    <property type="match status" value="1"/>
</dbReference>
<dbReference type="GO" id="GO:0006457">
    <property type="term" value="P:protein folding"/>
    <property type="evidence" value="ECO:0007669"/>
    <property type="project" value="TreeGrafter"/>
</dbReference>